<dbReference type="Gene3D" id="3.30.1120.10">
    <property type="match status" value="1"/>
</dbReference>
<dbReference type="KEGG" id="pbu:L21SP3_01387"/>
<comment type="similarity">
    <text evidence="1">Belongs to the sulfatase family.</text>
</comment>
<sequence length="498" mass="56350">MNRRNFLRSVCIGASASFLSGCGGSFLTENNRKPNVLLIIADDLGYADVSAYAHSSPDVNTPNMDRLARDGVRFTQGYVTGPACSPSRAGLNTGRYQQRWGMWGWAKPLPKDERMLAEYLKQAGYKTGKFGKSDFGQNYHRTDVREFPMNHGFDEFLGFSAHAHDYFHLSEKIEKATPDPNGASASLGTLFHNNAKKSFEKGYTTEIFTDYAIDFIKRQREKPFFACVSYNSVHALVHLVPERYLERFGAKKVPLYDPENGKYYTYYDRYGHGKADVDDETYRRWCLANTACMDDNIGRLLDTLEKLNLEEDTFVVFMPDNGGAPTRETGSVNRPLKSTKYSLFEGGIRIPIIMRYPAGKAAKGKVCENVVSTLDILPTFLAAAGQENIQGKPLDGKNLMPMLKRPEKTQKRGPLFWHFGDQFAVRDGDWKLVKARLFTKDIISGRKQPLPEKPQLFNLKNDIGETNDLADKNPEIVKKLTKEYENWKAEMRASINQG</sequence>
<dbReference type="Gene3D" id="3.40.720.10">
    <property type="entry name" value="Alkaline Phosphatase, subunit A"/>
    <property type="match status" value="1"/>
</dbReference>
<name>A0A1Q2HQG6_9BACT</name>
<proteinExistence type="inferred from homology"/>
<gene>
    <name evidence="4" type="primary">atsA_17</name>
    <name evidence="4" type="ORF">L21SP3_01387</name>
</gene>
<dbReference type="Proteomes" id="UP000188273">
    <property type="component" value="Chromosome"/>
</dbReference>
<dbReference type="Pfam" id="PF00884">
    <property type="entry name" value="Sulfatase"/>
    <property type="match status" value="1"/>
</dbReference>
<keyword evidence="2 4" id="KW-0378">Hydrolase</keyword>
<evidence type="ECO:0000256" key="1">
    <source>
        <dbReference type="ARBA" id="ARBA00008779"/>
    </source>
</evidence>
<dbReference type="AlphaFoldDB" id="A0A1Q2HQG6"/>
<dbReference type="SUPFAM" id="SSF53649">
    <property type="entry name" value="Alkaline phosphatase-like"/>
    <property type="match status" value="1"/>
</dbReference>
<reference evidence="5" key="1">
    <citation type="submission" date="2017-02" db="EMBL/GenBank/DDBJ databases">
        <title>Comparative genomics and description of representatives of a novel lineage of planctomycetes thriving in anoxic sediments.</title>
        <authorList>
            <person name="Spring S."/>
            <person name="Bunk B."/>
            <person name="Sproer C."/>
            <person name="Klenk H.-P."/>
        </authorList>
    </citation>
    <scope>NUCLEOTIDE SEQUENCE [LARGE SCALE GENOMIC DNA]</scope>
    <source>
        <strain evidence="5">L21-RPul-D3</strain>
    </source>
</reference>
<evidence type="ECO:0000313" key="5">
    <source>
        <dbReference type="Proteomes" id="UP000188273"/>
    </source>
</evidence>
<feature type="domain" description="Sulfatase N-terminal" evidence="3">
    <location>
        <begin position="34"/>
        <end position="385"/>
    </location>
</feature>
<evidence type="ECO:0000256" key="2">
    <source>
        <dbReference type="ARBA" id="ARBA00022801"/>
    </source>
</evidence>
<dbReference type="EMBL" id="CP019633">
    <property type="protein sequence ID" value="AQQ09581.1"/>
    <property type="molecule type" value="Genomic_DNA"/>
</dbReference>
<dbReference type="GO" id="GO:0004065">
    <property type="term" value="F:arylsulfatase activity"/>
    <property type="evidence" value="ECO:0007669"/>
    <property type="project" value="UniProtKB-EC"/>
</dbReference>
<dbReference type="PANTHER" id="PTHR42693:SF53">
    <property type="entry name" value="ENDO-4-O-SULFATASE"/>
    <property type="match status" value="1"/>
</dbReference>
<dbReference type="RefSeq" id="WP_077540165.1">
    <property type="nucleotide sequence ID" value="NZ_CP019633.1"/>
</dbReference>
<dbReference type="EC" id="3.1.6.1" evidence="4"/>
<accession>A0A1Q2HQG6</accession>
<dbReference type="PROSITE" id="PS51257">
    <property type="entry name" value="PROKAR_LIPOPROTEIN"/>
    <property type="match status" value="1"/>
</dbReference>
<dbReference type="InterPro" id="IPR017850">
    <property type="entry name" value="Alkaline_phosphatase_core_sf"/>
</dbReference>
<keyword evidence="5" id="KW-1185">Reference proteome</keyword>
<protein>
    <submittedName>
        <fullName evidence="4">Arylsulfatase</fullName>
        <ecNumber evidence="4">3.1.6.1</ecNumber>
    </submittedName>
</protein>
<dbReference type="InterPro" id="IPR000917">
    <property type="entry name" value="Sulfatase_N"/>
</dbReference>
<dbReference type="PANTHER" id="PTHR42693">
    <property type="entry name" value="ARYLSULFATASE FAMILY MEMBER"/>
    <property type="match status" value="1"/>
</dbReference>
<organism evidence="4 5">
    <name type="scientific">Sedimentisphaera cyanobacteriorum</name>
    <dbReference type="NCBI Taxonomy" id="1940790"/>
    <lineage>
        <taxon>Bacteria</taxon>
        <taxon>Pseudomonadati</taxon>
        <taxon>Planctomycetota</taxon>
        <taxon>Phycisphaerae</taxon>
        <taxon>Sedimentisphaerales</taxon>
        <taxon>Sedimentisphaeraceae</taxon>
        <taxon>Sedimentisphaera</taxon>
    </lineage>
</organism>
<dbReference type="InterPro" id="IPR050738">
    <property type="entry name" value="Sulfatase"/>
</dbReference>
<evidence type="ECO:0000259" key="3">
    <source>
        <dbReference type="Pfam" id="PF00884"/>
    </source>
</evidence>
<dbReference type="OrthoDB" id="9803751at2"/>
<evidence type="ECO:0000313" key="4">
    <source>
        <dbReference type="EMBL" id="AQQ09581.1"/>
    </source>
</evidence>